<name>A0A7S4EZQ1_CHRCT</name>
<comment type="catalytic activity">
    <reaction evidence="4">
        <text>O-phospho-L-seryl-[protein] + H2O = L-seryl-[protein] + phosphate</text>
        <dbReference type="Rhea" id="RHEA:20629"/>
        <dbReference type="Rhea" id="RHEA-COMP:9863"/>
        <dbReference type="Rhea" id="RHEA-COMP:11604"/>
        <dbReference type="ChEBI" id="CHEBI:15377"/>
        <dbReference type="ChEBI" id="CHEBI:29999"/>
        <dbReference type="ChEBI" id="CHEBI:43474"/>
        <dbReference type="ChEBI" id="CHEBI:83421"/>
        <dbReference type="EC" id="3.1.3.16"/>
    </reaction>
</comment>
<evidence type="ECO:0000256" key="5">
    <source>
        <dbReference type="ARBA" id="ARBA00048336"/>
    </source>
</evidence>
<dbReference type="AlphaFoldDB" id="A0A7S4EZQ1"/>
<dbReference type="SMART" id="SM00195">
    <property type="entry name" value="DSPc"/>
    <property type="match status" value="1"/>
</dbReference>
<keyword evidence="3" id="KW-0904">Protein phosphatase</keyword>
<organism evidence="9">
    <name type="scientific">Chrysotila carterae</name>
    <name type="common">Marine alga</name>
    <name type="synonym">Syracosphaera carterae</name>
    <dbReference type="NCBI Taxonomy" id="13221"/>
    <lineage>
        <taxon>Eukaryota</taxon>
        <taxon>Haptista</taxon>
        <taxon>Haptophyta</taxon>
        <taxon>Prymnesiophyceae</taxon>
        <taxon>Isochrysidales</taxon>
        <taxon>Isochrysidaceae</taxon>
        <taxon>Chrysotila</taxon>
    </lineage>
</organism>
<comment type="catalytic activity">
    <reaction evidence="5">
        <text>O-phospho-L-threonyl-[protein] + H2O = L-threonyl-[protein] + phosphate</text>
        <dbReference type="Rhea" id="RHEA:47004"/>
        <dbReference type="Rhea" id="RHEA-COMP:11060"/>
        <dbReference type="Rhea" id="RHEA-COMP:11605"/>
        <dbReference type="ChEBI" id="CHEBI:15377"/>
        <dbReference type="ChEBI" id="CHEBI:30013"/>
        <dbReference type="ChEBI" id="CHEBI:43474"/>
        <dbReference type="ChEBI" id="CHEBI:61977"/>
        <dbReference type="EC" id="3.1.3.16"/>
    </reaction>
</comment>
<dbReference type="Pfam" id="PF00782">
    <property type="entry name" value="DSPc"/>
    <property type="match status" value="1"/>
</dbReference>
<feature type="region of interest" description="Disordered" evidence="6">
    <location>
        <begin position="338"/>
        <end position="396"/>
    </location>
</feature>
<evidence type="ECO:0000256" key="3">
    <source>
        <dbReference type="ARBA" id="ARBA00022912"/>
    </source>
</evidence>
<dbReference type="CDD" id="cd14498">
    <property type="entry name" value="DSP"/>
    <property type="match status" value="1"/>
</dbReference>
<dbReference type="InterPro" id="IPR020422">
    <property type="entry name" value="TYR_PHOSPHATASE_DUAL_dom"/>
</dbReference>
<feature type="domain" description="Tyrosine-protein phosphatase" evidence="7">
    <location>
        <begin position="176"/>
        <end position="321"/>
    </location>
</feature>
<feature type="domain" description="Tyrosine specific protein phosphatases" evidence="8">
    <location>
        <begin position="242"/>
        <end position="299"/>
    </location>
</feature>
<evidence type="ECO:0000259" key="7">
    <source>
        <dbReference type="PROSITE" id="PS50054"/>
    </source>
</evidence>
<dbReference type="GO" id="GO:0004722">
    <property type="term" value="F:protein serine/threonine phosphatase activity"/>
    <property type="evidence" value="ECO:0007669"/>
    <property type="project" value="UniProtKB-EC"/>
</dbReference>
<dbReference type="InterPro" id="IPR029021">
    <property type="entry name" value="Prot-tyrosine_phosphatase-like"/>
</dbReference>
<evidence type="ECO:0000256" key="4">
    <source>
        <dbReference type="ARBA" id="ARBA00047761"/>
    </source>
</evidence>
<dbReference type="InterPro" id="IPR000340">
    <property type="entry name" value="Dual-sp_phosphatase_cat-dom"/>
</dbReference>
<dbReference type="PROSITE" id="PS50054">
    <property type="entry name" value="TYR_PHOSPHATASE_DUAL"/>
    <property type="match status" value="1"/>
</dbReference>
<evidence type="ECO:0000256" key="6">
    <source>
        <dbReference type="SAM" id="MobiDB-lite"/>
    </source>
</evidence>
<dbReference type="SUPFAM" id="SSF52799">
    <property type="entry name" value="(Phosphotyrosine protein) phosphatases II"/>
    <property type="match status" value="1"/>
</dbReference>
<reference evidence="9" key="1">
    <citation type="submission" date="2021-01" db="EMBL/GenBank/DDBJ databases">
        <authorList>
            <person name="Corre E."/>
            <person name="Pelletier E."/>
            <person name="Niang G."/>
            <person name="Scheremetjew M."/>
            <person name="Finn R."/>
            <person name="Kale V."/>
            <person name="Holt S."/>
            <person name="Cochrane G."/>
            <person name="Meng A."/>
            <person name="Brown T."/>
            <person name="Cohen L."/>
        </authorList>
    </citation>
    <scope>NUCLEOTIDE SEQUENCE</scope>
    <source>
        <strain evidence="9">CCMP645</strain>
    </source>
</reference>
<dbReference type="PROSITE" id="PS50056">
    <property type="entry name" value="TYR_PHOSPHATASE_2"/>
    <property type="match status" value="1"/>
</dbReference>
<dbReference type="Gene3D" id="3.90.190.10">
    <property type="entry name" value="Protein tyrosine phosphatase superfamily"/>
    <property type="match status" value="1"/>
</dbReference>
<accession>A0A7S4EZQ1</accession>
<proteinExistence type="inferred from homology"/>
<dbReference type="GO" id="GO:0005829">
    <property type="term" value="C:cytosol"/>
    <property type="evidence" value="ECO:0007669"/>
    <property type="project" value="TreeGrafter"/>
</dbReference>
<evidence type="ECO:0000256" key="2">
    <source>
        <dbReference type="ARBA" id="ARBA00022801"/>
    </source>
</evidence>
<evidence type="ECO:0008006" key="10">
    <source>
        <dbReference type="Google" id="ProtNLM"/>
    </source>
</evidence>
<evidence type="ECO:0000313" key="9">
    <source>
        <dbReference type="EMBL" id="CAE0763028.1"/>
    </source>
</evidence>
<dbReference type="InterPro" id="IPR000387">
    <property type="entry name" value="Tyr_Pase_dom"/>
</dbReference>
<evidence type="ECO:0000259" key="8">
    <source>
        <dbReference type="PROSITE" id="PS50056"/>
    </source>
</evidence>
<protein>
    <recommendedName>
        <fullName evidence="10">Protein-serine/threonine phosphatase</fullName>
    </recommendedName>
</protein>
<dbReference type="EMBL" id="HBIZ01024689">
    <property type="protein sequence ID" value="CAE0763028.1"/>
    <property type="molecule type" value="Transcribed_RNA"/>
</dbReference>
<keyword evidence="2" id="KW-0378">Hydrolase</keyword>
<dbReference type="PANTHER" id="PTHR45948:SF2">
    <property type="entry name" value="DUAL SPECIFICITY PROTEIN PHOSPHATASE"/>
    <property type="match status" value="1"/>
</dbReference>
<feature type="compositionally biased region" description="Gly residues" evidence="6">
    <location>
        <begin position="387"/>
        <end position="396"/>
    </location>
</feature>
<dbReference type="PANTHER" id="PTHR45948">
    <property type="entry name" value="DUAL SPECIFICITY PROTEIN PHOSPHATASE DDB_G0269404-RELATED"/>
    <property type="match status" value="1"/>
</dbReference>
<dbReference type="GO" id="GO:0007165">
    <property type="term" value="P:signal transduction"/>
    <property type="evidence" value="ECO:0007669"/>
    <property type="project" value="TreeGrafter"/>
</dbReference>
<gene>
    <name evidence="9" type="ORF">PCAR00345_LOCUS15640</name>
</gene>
<comment type="similarity">
    <text evidence="1">Belongs to the protein-tyrosine phosphatase family. Non-receptor class dual specificity subfamily.</text>
</comment>
<feature type="compositionally biased region" description="Basic and acidic residues" evidence="6">
    <location>
        <begin position="363"/>
        <end position="373"/>
    </location>
</feature>
<dbReference type="GO" id="GO:0004725">
    <property type="term" value="F:protein tyrosine phosphatase activity"/>
    <property type="evidence" value="ECO:0007669"/>
    <property type="project" value="TreeGrafter"/>
</dbReference>
<evidence type="ECO:0000256" key="1">
    <source>
        <dbReference type="ARBA" id="ARBA00008601"/>
    </source>
</evidence>
<feature type="compositionally biased region" description="Polar residues" evidence="6">
    <location>
        <begin position="346"/>
        <end position="362"/>
    </location>
</feature>
<sequence>MSVPPPVRLDIPGNDGGAIKGRVGVDTGPCNGIHSHSCSASEGNTQTTEGTCSKFTADGKTSSRPWRKSARECIAERRHAAAVLGGESTISTRCVHRVMEVQELIDGMGGDAPDALQASVTELLQAATNNRPEPEVADARSRMESVLAQLGLVEAAAQRALRQTEASRSAVTKLQLMHQVMPRLWVGGWAALNNDCAALRVRRVTHVVSLVSGEKRRLPKFILGHHYVQVDDREQAASIMASHFPQIVLFIDEARNRGGVVYVHCGAGISRAPTAAAAYLVWKLGLSASDALALVRSNRSCARPNVGFVSSLKQWAAMPHASADVADPTRAHDFLTARRASEQQQHHAPQCSHSVQFSASTNERTDEPMRGVGDDQPGTWERDAGCGSCGGARGLG</sequence>